<protein>
    <submittedName>
        <fullName evidence="1">Uncharacterized protein</fullName>
    </submittedName>
</protein>
<evidence type="ECO:0000313" key="2">
    <source>
        <dbReference type="Proteomes" id="UP001247805"/>
    </source>
</evidence>
<organism evidence="1 2">
    <name type="scientific">Paraglaciecola aquimarina</name>
    <dbReference type="NCBI Taxonomy" id="1235557"/>
    <lineage>
        <taxon>Bacteria</taxon>
        <taxon>Pseudomonadati</taxon>
        <taxon>Pseudomonadota</taxon>
        <taxon>Gammaproteobacteria</taxon>
        <taxon>Alteromonadales</taxon>
        <taxon>Alteromonadaceae</taxon>
        <taxon>Paraglaciecola</taxon>
    </lineage>
</organism>
<name>A0ABU3SX07_9ALTE</name>
<comment type="caution">
    <text evidence="1">The sequence shown here is derived from an EMBL/GenBank/DDBJ whole genome shotgun (WGS) entry which is preliminary data.</text>
</comment>
<proteinExistence type="predicted"/>
<accession>A0ABU3SX07</accession>
<reference evidence="1 2" key="1">
    <citation type="submission" date="2023-10" db="EMBL/GenBank/DDBJ databases">
        <title>Glaciecola aquimarina strain GGW-M5 nov., isolated from a coastal seawater.</title>
        <authorList>
            <person name="Bayburt H."/>
            <person name="Kim J.M."/>
            <person name="Choi B.J."/>
            <person name="Jeon C.O."/>
        </authorList>
    </citation>
    <scope>NUCLEOTIDE SEQUENCE [LARGE SCALE GENOMIC DNA]</scope>
    <source>
        <strain evidence="1 2">KCTC 32108</strain>
    </source>
</reference>
<dbReference type="Proteomes" id="UP001247805">
    <property type="component" value="Unassembled WGS sequence"/>
</dbReference>
<dbReference type="RefSeq" id="WP_316026139.1">
    <property type="nucleotide sequence ID" value="NZ_JAWDIO010000002.1"/>
</dbReference>
<dbReference type="EMBL" id="JAWDIO010000002">
    <property type="protein sequence ID" value="MDU0354547.1"/>
    <property type="molecule type" value="Genomic_DNA"/>
</dbReference>
<evidence type="ECO:0000313" key="1">
    <source>
        <dbReference type="EMBL" id="MDU0354547.1"/>
    </source>
</evidence>
<keyword evidence="2" id="KW-1185">Reference proteome</keyword>
<sequence length="104" mass="11294">MFNQQKYINIEQVVVQALGGQISSEGQLSLTDSLAWQGSTQIDSIDLAALLPDYPAQLNGELALSVNNEQGVWQGAIDKLDIHGSWLGYPLLVKGGLIIIKLME</sequence>
<gene>
    <name evidence="1" type="ORF">RS130_11920</name>
</gene>